<protein>
    <recommendedName>
        <fullName evidence="4">PE-PGRS family protein</fullName>
    </recommendedName>
</protein>
<dbReference type="InterPro" id="IPR048996">
    <property type="entry name" value="PGRS_rpt"/>
</dbReference>
<evidence type="ECO:0008006" key="4">
    <source>
        <dbReference type="Google" id="ProtNLM"/>
    </source>
</evidence>
<comment type="caution">
    <text evidence="2">The sequence shown here is derived from an EMBL/GenBank/DDBJ whole genome shotgun (WGS) entry which is preliminary data.</text>
</comment>
<organism evidence="2 3">
    <name type="scientific">Mycolicibacterium obuense</name>
    <dbReference type="NCBI Taxonomy" id="1807"/>
    <lineage>
        <taxon>Bacteria</taxon>
        <taxon>Bacillati</taxon>
        <taxon>Actinomycetota</taxon>
        <taxon>Actinomycetes</taxon>
        <taxon>Mycobacteriales</taxon>
        <taxon>Mycobacteriaceae</taxon>
        <taxon>Mycolicibacterium</taxon>
    </lineage>
</organism>
<dbReference type="Proteomes" id="UP000034150">
    <property type="component" value="Unassembled WGS sequence"/>
</dbReference>
<evidence type="ECO:0000256" key="1">
    <source>
        <dbReference type="SAM" id="Phobius"/>
    </source>
</evidence>
<dbReference type="EMBL" id="LAUZ02000071">
    <property type="protein sequence ID" value="KKF00375.1"/>
    <property type="molecule type" value="Genomic_DNA"/>
</dbReference>
<accession>A0A0M2JZT4</accession>
<keyword evidence="1" id="KW-0472">Membrane</keyword>
<dbReference type="AlphaFoldDB" id="A0A0M2JZT4"/>
<evidence type="ECO:0000313" key="2">
    <source>
        <dbReference type="EMBL" id="KKF00375.1"/>
    </source>
</evidence>
<evidence type="ECO:0000313" key="3">
    <source>
        <dbReference type="Proteomes" id="UP000034150"/>
    </source>
</evidence>
<dbReference type="Pfam" id="PF21526">
    <property type="entry name" value="PGRS"/>
    <property type="match status" value="1"/>
</dbReference>
<name>A0A0M2JZT4_9MYCO</name>
<keyword evidence="1" id="KW-0812">Transmembrane</keyword>
<reference evidence="2 3" key="1">
    <citation type="journal article" date="2015" name="Genome Announc.">
        <title>Draft Genome Sequence of Mycobacterium obuense Strain UC1, Isolated from Patient Sputum.</title>
        <authorList>
            <person name="Greninger A.L."/>
            <person name="Cunningham G."/>
            <person name="Hsu E.D."/>
            <person name="Yu J.M."/>
            <person name="Chiu C.Y."/>
            <person name="Miller S."/>
        </authorList>
    </citation>
    <scope>NUCLEOTIDE SEQUENCE [LARGE SCALE GENOMIC DNA]</scope>
    <source>
        <strain evidence="2 3">UC1</strain>
    </source>
</reference>
<keyword evidence="3" id="KW-1185">Reference proteome</keyword>
<keyword evidence="1" id="KW-1133">Transmembrane helix</keyword>
<feature type="non-terminal residue" evidence="2">
    <location>
        <position position="203"/>
    </location>
</feature>
<proteinExistence type="predicted"/>
<gene>
    <name evidence="2" type="ORF">WN67_19140</name>
</gene>
<dbReference type="PATRIC" id="fig|1807.13.peg.4728"/>
<dbReference type="STRING" id="1807.MOBUDSM44075_04742"/>
<dbReference type="PRINTS" id="PR01228">
    <property type="entry name" value="EGGSHELL"/>
</dbReference>
<feature type="transmembrane region" description="Helical" evidence="1">
    <location>
        <begin position="12"/>
        <end position="33"/>
    </location>
</feature>
<sequence>MAEHRRKSDSRVLHLMGSGFGGAALVGAGLWVFGVAGVASPLNPHLGEVSVDVILASNELPLSPVDEEELWWQVDQASGAKHSAAVPSPTSLLAAAPNRALRPMVGPGGWLIGDGVDAAADCAGAACNGGNGGLLLGNGGQGANGGAGGNAGFIGNGGAGGAGGIGQAGGDGGRGGTFFGTGGTGGAGGIGMRGADALVAGGS</sequence>